<keyword evidence="3" id="KW-0227">DNA damage</keyword>
<keyword evidence="6" id="KW-0378">Hydrolase</keyword>
<evidence type="ECO:0000259" key="5">
    <source>
        <dbReference type="SMART" id="SM00478"/>
    </source>
</evidence>
<dbReference type="GO" id="GO:0032131">
    <property type="term" value="F:alkylated DNA binding"/>
    <property type="evidence" value="ECO:0007669"/>
    <property type="project" value="TreeGrafter"/>
</dbReference>
<dbReference type="PANTHER" id="PTHR43003">
    <property type="entry name" value="DNA-3-METHYLADENINE GLYCOSYLASE"/>
    <property type="match status" value="1"/>
</dbReference>
<dbReference type="Pfam" id="PF00730">
    <property type="entry name" value="HhH-GPD"/>
    <property type="match status" value="1"/>
</dbReference>
<dbReference type="Gene3D" id="1.10.340.30">
    <property type="entry name" value="Hypothetical protein, domain 2"/>
    <property type="match status" value="1"/>
</dbReference>
<dbReference type="InterPro" id="IPR051912">
    <property type="entry name" value="Alkylbase_DNA_Glycosylase/TA"/>
</dbReference>
<dbReference type="GO" id="GO:0008725">
    <property type="term" value="F:DNA-3-methyladenine glycosylase activity"/>
    <property type="evidence" value="ECO:0007669"/>
    <property type="project" value="TreeGrafter"/>
</dbReference>
<feature type="domain" description="HhH-GPD" evidence="5">
    <location>
        <begin position="29"/>
        <end position="181"/>
    </location>
</feature>
<keyword evidence="4" id="KW-0234">DNA repair</keyword>
<dbReference type="GO" id="GO:0032993">
    <property type="term" value="C:protein-DNA complex"/>
    <property type="evidence" value="ECO:0007669"/>
    <property type="project" value="TreeGrafter"/>
</dbReference>
<keyword evidence="7" id="KW-1185">Reference proteome</keyword>
<dbReference type="Proteomes" id="UP000321353">
    <property type="component" value="Chromosome"/>
</dbReference>
<evidence type="ECO:0000256" key="4">
    <source>
        <dbReference type="ARBA" id="ARBA00023204"/>
    </source>
</evidence>
<evidence type="ECO:0000313" key="7">
    <source>
        <dbReference type="Proteomes" id="UP000321353"/>
    </source>
</evidence>
<accession>A0A5B9MQ30</accession>
<protein>
    <recommendedName>
        <fullName evidence="2">DNA-3-methyladenine glycosylase II</fullName>
        <ecNumber evidence="2">3.2.2.21</ecNumber>
    </recommendedName>
</protein>
<dbReference type="InterPro" id="IPR011257">
    <property type="entry name" value="DNA_glycosylase"/>
</dbReference>
<dbReference type="GO" id="GO:0005737">
    <property type="term" value="C:cytoplasm"/>
    <property type="evidence" value="ECO:0007669"/>
    <property type="project" value="TreeGrafter"/>
</dbReference>
<dbReference type="GO" id="GO:0006307">
    <property type="term" value="P:DNA alkylation repair"/>
    <property type="evidence" value="ECO:0007669"/>
    <property type="project" value="TreeGrafter"/>
</dbReference>
<dbReference type="InterPro" id="IPR003265">
    <property type="entry name" value="HhH-GPD_domain"/>
</dbReference>
<comment type="catalytic activity">
    <reaction evidence="1">
        <text>Hydrolysis of alkylated DNA, releasing 3-methyladenine, 3-methylguanine, 7-methylguanine and 7-methyladenine.</text>
        <dbReference type="EC" id="3.2.2.21"/>
    </reaction>
</comment>
<organism evidence="6 7">
    <name type="scientific">Stieleria maiorica</name>
    <dbReference type="NCBI Taxonomy" id="2795974"/>
    <lineage>
        <taxon>Bacteria</taxon>
        <taxon>Pseudomonadati</taxon>
        <taxon>Planctomycetota</taxon>
        <taxon>Planctomycetia</taxon>
        <taxon>Pirellulales</taxon>
        <taxon>Pirellulaceae</taxon>
        <taxon>Stieleria</taxon>
    </lineage>
</organism>
<sequence>MLRKIHRRFGPPPLLRRPATYATFVHIILEQQVSVESAKATFDRLTDACRNDPSPRAVSDLGDDRLRELGFSRQKARYALALADACLVGEFEIAALSRLDDDTVRSQIVAQLGLGNWSADVFLMMALQRPDILPLGDLALVKGIKEIDQTDYASSQQIVDRAESWRPLRSIATRMVWQWYVHQRGRDIF</sequence>
<dbReference type="Gene3D" id="1.10.1670.40">
    <property type="match status" value="1"/>
</dbReference>
<dbReference type="AlphaFoldDB" id="A0A5B9MQ30"/>
<dbReference type="SMART" id="SM00478">
    <property type="entry name" value="ENDO3c"/>
    <property type="match status" value="1"/>
</dbReference>
<dbReference type="CDD" id="cd00056">
    <property type="entry name" value="ENDO3c"/>
    <property type="match status" value="1"/>
</dbReference>
<reference evidence="6 7" key="1">
    <citation type="submission" date="2019-02" db="EMBL/GenBank/DDBJ databases">
        <title>Planctomycetal bacteria perform biofilm scaping via a novel small molecule.</title>
        <authorList>
            <person name="Jeske O."/>
            <person name="Boedeker C."/>
            <person name="Wiegand S."/>
            <person name="Breitling P."/>
            <person name="Kallscheuer N."/>
            <person name="Jogler M."/>
            <person name="Rohde M."/>
            <person name="Petersen J."/>
            <person name="Medema M.H."/>
            <person name="Surup F."/>
            <person name="Jogler C."/>
        </authorList>
    </citation>
    <scope>NUCLEOTIDE SEQUENCE [LARGE SCALE GENOMIC DNA]</scope>
    <source>
        <strain evidence="6 7">Mal15</strain>
    </source>
</reference>
<gene>
    <name evidence="6" type="primary">alkA_2</name>
    <name evidence="6" type="ORF">Mal15_58970</name>
</gene>
<dbReference type="GO" id="GO:0006285">
    <property type="term" value="P:base-excision repair, AP site formation"/>
    <property type="evidence" value="ECO:0007669"/>
    <property type="project" value="TreeGrafter"/>
</dbReference>
<keyword evidence="6" id="KW-0326">Glycosidase</keyword>
<evidence type="ECO:0000256" key="2">
    <source>
        <dbReference type="ARBA" id="ARBA00012000"/>
    </source>
</evidence>
<proteinExistence type="predicted"/>
<dbReference type="PANTHER" id="PTHR43003:SF5">
    <property type="entry name" value="DNA-3-METHYLADENINE GLYCOSYLASE"/>
    <property type="match status" value="1"/>
</dbReference>
<dbReference type="KEGG" id="smam:Mal15_58970"/>
<dbReference type="EC" id="3.2.2.21" evidence="2"/>
<dbReference type="SUPFAM" id="SSF48150">
    <property type="entry name" value="DNA-glycosylase"/>
    <property type="match status" value="1"/>
</dbReference>
<evidence type="ECO:0000256" key="3">
    <source>
        <dbReference type="ARBA" id="ARBA00022763"/>
    </source>
</evidence>
<dbReference type="EMBL" id="CP036264">
    <property type="protein sequence ID" value="QEG01816.1"/>
    <property type="molecule type" value="Genomic_DNA"/>
</dbReference>
<name>A0A5B9MQ30_9BACT</name>
<evidence type="ECO:0000256" key="1">
    <source>
        <dbReference type="ARBA" id="ARBA00000086"/>
    </source>
</evidence>
<dbReference type="GO" id="GO:0043916">
    <property type="term" value="F:DNA-7-methylguanine glycosylase activity"/>
    <property type="evidence" value="ECO:0007669"/>
    <property type="project" value="TreeGrafter"/>
</dbReference>
<evidence type="ECO:0000313" key="6">
    <source>
        <dbReference type="EMBL" id="QEG01816.1"/>
    </source>
</evidence>